<protein>
    <recommendedName>
        <fullName evidence="4">DUF2975 domain-containing protein</fullName>
    </recommendedName>
</protein>
<dbReference type="AlphaFoldDB" id="A0A4S3KN08"/>
<dbReference type="Proteomes" id="UP000307749">
    <property type="component" value="Unassembled WGS sequence"/>
</dbReference>
<evidence type="ECO:0000256" key="1">
    <source>
        <dbReference type="SAM" id="Phobius"/>
    </source>
</evidence>
<gene>
    <name evidence="2" type="ORF">B1806_08810</name>
</gene>
<name>A0A4S3KN08_9GAMM</name>
<keyword evidence="1" id="KW-0812">Transmembrane</keyword>
<reference evidence="2 3" key="1">
    <citation type="submission" date="2017-02" db="EMBL/GenBank/DDBJ databases">
        <title>Whole genome sequencing of Metallibacterium scheffleri DSM 24874 (T).</title>
        <authorList>
            <person name="Kumar S."/>
            <person name="Patil P."/>
            <person name="Patil P.B."/>
        </authorList>
    </citation>
    <scope>NUCLEOTIDE SEQUENCE [LARGE SCALE GENOMIC DNA]</scope>
    <source>
        <strain evidence="2 3">DSM 24874</strain>
    </source>
</reference>
<evidence type="ECO:0000313" key="2">
    <source>
        <dbReference type="EMBL" id="THD10325.1"/>
    </source>
</evidence>
<comment type="caution">
    <text evidence="2">The sequence shown here is derived from an EMBL/GenBank/DDBJ whole genome shotgun (WGS) entry which is preliminary data.</text>
</comment>
<proteinExistence type="predicted"/>
<keyword evidence="1" id="KW-0472">Membrane</keyword>
<sequence>MIVAFVGLAIALGGMANPQSRIYRELHAQLLNVPTAWVVSDLVAFWSAQILMLWSLRQLARALYEGPLLSVLVARRFRAFGNWLLLCLLVGLLGNVGDALFVPTARIQLGDGLFMTVILALLCRAISSIVLEGARAADENRGFV</sequence>
<feature type="transmembrane region" description="Helical" evidence="1">
    <location>
        <begin position="113"/>
        <end position="131"/>
    </location>
</feature>
<dbReference type="EMBL" id="MWQO01000029">
    <property type="protein sequence ID" value="THD10325.1"/>
    <property type="molecule type" value="Genomic_DNA"/>
</dbReference>
<dbReference type="STRING" id="993689.GCA_002077135_02961"/>
<evidence type="ECO:0000313" key="3">
    <source>
        <dbReference type="Proteomes" id="UP000307749"/>
    </source>
</evidence>
<keyword evidence="1" id="KW-1133">Transmembrane helix</keyword>
<feature type="transmembrane region" description="Helical" evidence="1">
    <location>
        <begin position="77"/>
        <end position="101"/>
    </location>
</feature>
<accession>A0A4S3KN08</accession>
<organism evidence="2 3">
    <name type="scientific">Metallibacterium scheffleri</name>
    <dbReference type="NCBI Taxonomy" id="993689"/>
    <lineage>
        <taxon>Bacteria</taxon>
        <taxon>Pseudomonadati</taxon>
        <taxon>Pseudomonadota</taxon>
        <taxon>Gammaproteobacteria</taxon>
        <taxon>Lysobacterales</taxon>
        <taxon>Rhodanobacteraceae</taxon>
        <taxon>Metallibacterium</taxon>
    </lineage>
</organism>
<evidence type="ECO:0008006" key="4">
    <source>
        <dbReference type="Google" id="ProtNLM"/>
    </source>
</evidence>
<keyword evidence="3" id="KW-1185">Reference proteome</keyword>
<feature type="transmembrane region" description="Helical" evidence="1">
    <location>
        <begin position="34"/>
        <end position="56"/>
    </location>
</feature>